<gene>
    <name evidence="2" type="ORF">DU504_17055</name>
</gene>
<accession>A0A368N2Q7</accession>
<protein>
    <submittedName>
        <fullName evidence="2">Uncharacterized protein</fullName>
    </submittedName>
</protein>
<dbReference type="Proteomes" id="UP000252189">
    <property type="component" value="Unassembled WGS sequence"/>
</dbReference>
<dbReference type="EMBL" id="QPHM01000003">
    <property type="protein sequence ID" value="RCU44450.1"/>
    <property type="molecule type" value="Genomic_DNA"/>
</dbReference>
<feature type="compositionally biased region" description="Basic and acidic residues" evidence="1">
    <location>
        <begin position="108"/>
        <end position="117"/>
    </location>
</feature>
<evidence type="ECO:0000256" key="1">
    <source>
        <dbReference type="SAM" id="MobiDB-lite"/>
    </source>
</evidence>
<feature type="region of interest" description="Disordered" evidence="1">
    <location>
        <begin position="1"/>
        <end position="20"/>
    </location>
</feature>
<keyword evidence="3" id="KW-1185">Reference proteome</keyword>
<evidence type="ECO:0000313" key="3">
    <source>
        <dbReference type="Proteomes" id="UP000252189"/>
    </source>
</evidence>
<reference evidence="2 3" key="1">
    <citation type="submission" date="2018-07" db="EMBL/GenBank/DDBJ databases">
        <title>Genome sequences of Haloplanus salinus JCM 18368T.</title>
        <authorList>
            <person name="Kim Y.B."/>
            <person name="Roh S.W."/>
        </authorList>
    </citation>
    <scope>NUCLEOTIDE SEQUENCE [LARGE SCALE GENOMIC DNA]</scope>
    <source>
        <strain evidence="2 3">JCM 18368</strain>
    </source>
</reference>
<evidence type="ECO:0000313" key="2">
    <source>
        <dbReference type="EMBL" id="RCU44450.1"/>
    </source>
</evidence>
<comment type="caution">
    <text evidence="2">The sequence shown here is derived from an EMBL/GenBank/DDBJ whole genome shotgun (WGS) entry which is preliminary data.</text>
</comment>
<feature type="region of interest" description="Disordered" evidence="1">
    <location>
        <begin position="45"/>
        <end position="130"/>
    </location>
</feature>
<sequence length="130" mass="14911">MGAIEDAQRLATKVKRQQKQLDAYEQRIADLETRLRWYRIALDLQADDSAPPREAEPFQTDPGLRDIEPRGEPAAPLDGDLDREEEPLRARDDTASEQVPGPPESVQEDEKSPDHTRGSRIGRWLWRRLS</sequence>
<organism evidence="2 3">
    <name type="scientific">Haloplanus salinus</name>
    <dbReference type="NCBI Taxonomy" id="1126245"/>
    <lineage>
        <taxon>Archaea</taxon>
        <taxon>Methanobacteriati</taxon>
        <taxon>Methanobacteriota</taxon>
        <taxon>Stenosarchaea group</taxon>
        <taxon>Halobacteria</taxon>
        <taxon>Halobacteriales</taxon>
        <taxon>Haloferacaceae</taxon>
        <taxon>Haloplanus</taxon>
    </lineage>
</organism>
<name>A0A368N2Q7_9EURY</name>
<proteinExistence type="predicted"/>
<dbReference type="AlphaFoldDB" id="A0A368N2Q7"/>